<dbReference type="Proteomes" id="UP001139505">
    <property type="component" value="Unassembled WGS sequence"/>
</dbReference>
<gene>
    <name evidence="1" type="ORF">MmonteBS_12260</name>
    <name evidence="2" type="ORF">NJB18185_27750</name>
</gene>
<evidence type="ECO:0000313" key="1">
    <source>
        <dbReference type="EMBL" id="GBG36854.1"/>
    </source>
</evidence>
<dbReference type="Proteomes" id="UP000245060">
    <property type="component" value="Unassembled WGS sequence"/>
</dbReference>
<reference evidence="3" key="2">
    <citation type="submission" date="2018-04" db="EMBL/GenBank/DDBJ databases">
        <title>Draft genome sequence of Mycobacterium montefiorense isolated from Japanese black salamander.</title>
        <authorList>
            <person name="Fukano H."/>
            <person name="Yoshida M."/>
            <person name="Shimizu A."/>
            <person name="Iwao H."/>
            <person name="Kurata O."/>
            <person name="Katayama Y."/>
            <person name="Omatsu T."/>
            <person name="Mizutani T."/>
            <person name="Wada S."/>
            <person name="Hoshino Y."/>
        </authorList>
    </citation>
    <scope>NUCLEOTIDE SEQUENCE [LARGE SCALE GENOMIC DNA]</scope>
    <source>
        <strain evidence="3">BS</strain>
    </source>
</reference>
<sequence length="296" mass="32969">MNLAWLAAVLSPFEIAAHPNFGSSGGFRPEEDLAAIVLGRIPSWEQFERRIAPPEEEGPPVDEAVRLVYDAIYKGGSAIEQFFETVLIIDGGDVARSTALTLLACVLAGMDDNHDLCERLVSNALQMLAVEDGESVLCRAALLQQRALRRRDVGQQSEDDSIEVASTLEALDVKNFETFSTNGVTTRSCSAVLDDIRKTLIRASWSTVSSSFFSEGEAVGPIPSRRDQLFVEPTERLTKLESYELEEYYRYVERAYDRLLRQIPQTVWGGRPPDIFLKFLLTSFMVMLASPIIVNN</sequence>
<accession>A0AA37PPJ4</accession>
<evidence type="ECO:0000313" key="3">
    <source>
        <dbReference type="Proteomes" id="UP000245060"/>
    </source>
</evidence>
<protein>
    <submittedName>
        <fullName evidence="2">Uncharacterized protein</fullName>
    </submittedName>
</protein>
<comment type="caution">
    <text evidence="2">The sequence shown here is derived from an EMBL/GenBank/DDBJ whole genome shotgun (WGS) entry which is preliminary data.</text>
</comment>
<reference evidence="1" key="1">
    <citation type="journal article" date="2018" name="Genome Announc.">
        <title>Draft Genome Sequence of Mycobacterium montefiorense Isolated from Japanese Black Salamander (Hynobius nigrescens).</title>
        <authorList>
            <person name="Fukano H."/>
            <person name="Yoshida M."/>
            <person name="Shimizu A."/>
            <person name="Iwao H."/>
            <person name="Katayama Y."/>
            <person name="Omatsu T."/>
            <person name="Mizutani T."/>
            <person name="Kurata O."/>
            <person name="Wada S."/>
            <person name="Hoshino Y."/>
        </authorList>
    </citation>
    <scope>NUCLEOTIDE SEQUENCE</scope>
    <source>
        <strain evidence="1">BS</strain>
    </source>
</reference>
<dbReference type="EMBL" id="BQYH01000017">
    <property type="protein sequence ID" value="GKU73003.1"/>
    <property type="molecule type" value="Genomic_DNA"/>
</dbReference>
<proteinExistence type="predicted"/>
<reference evidence="2" key="4">
    <citation type="submission" date="2022-04" db="EMBL/GenBank/DDBJ databases">
        <authorList>
            <person name="Komine T."/>
            <person name="Fukano H."/>
            <person name="Wada S."/>
        </authorList>
    </citation>
    <scope>NUCLEOTIDE SEQUENCE</scope>
    <source>
        <strain evidence="2">NJB18185</strain>
    </source>
</reference>
<evidence type="ECO:0000313" key="2">
    <source>
        <dbReference type="EMBL" id="GKU73003.1"/>
    </source>
</evidence>
<keyword evidence="3" id="KW-1185">Reference proteome</keyword>
<dbReference type="EMBL" id="BFCH01000008">
    <property type="protein sequence ID" value="GBG36854.1"/>
    <property type="molecule type" value="Genomic_DNA"/>
</dbReference>
<evidence type="ECO:0000313" key="4">
    <source>
        <dbReference type="Proteomes" id="UP001139505"/>
    </source>
</evidence>
<reference evidence="2" key="3">
    <citation type="journal article" date="2022" name="Microbiol. Resour. Announc.">
        <title>Draft Genome Sequences of Eight Mycobacterium montefiorense Strains Isolated from Salamanders in Captivity.</title>
        <authorList>
            <person name="Komine T."/>
            <person name="Ihara H."/>
            <person name="Fukano H."/>
            <person name="Hoshino Y."/>
            <person name="Kurata O."/>
            <person name="Wada S."/>
        </authorList>
    </citation>
    <scope>NUCLEOTIDE SEQUENCE</scope>
    <source>
        <strain evidence="2">NJB18185</strain>
    </source>
</reference>
<dbReference type="RefSeq" id="WP_133250984.1">
    <property type="nucleotide sequence ID" value="NZ_BFCH01000008.1"/>
</dbReference>
<dbReference type="AlphaFoldDB" id="A0AA37PPJ4"/>
<organism evidence="2 4">
    <name type="scientific">Mycobacterium montefiorense</name>
    <dbReference type="NCBI Taxonomy" id="154654"/>
    <lineage>
        <taxon>Bacteria</taxon>
        <taxon>Bacillati</taxon>
        <taxon>Actinomycetota</taxon>
        <taxon>Actinomycetes</taxon>
        <taxon>Mycobacteriales</taxon>
        <taxon>Mycobacteriaceae</taxon>
        <taxon>Mycobacterium</taxon>
        <taxon>Mycobacterium simiae complex</taxon>
    </lineage>
</organism>
<name>A0AA37PPJ4_9MYCO</name>